<reference evidence="3" key="1">
    <citation type="journal article" date="2019" name="Int. J. Syst. Evol. Microbiol.">
        <title>The Global Catalogue of Microorganisms (GCM) 10K type strain sequencing project: providing services to taxonomists for standard genome sequencing and annotation.</title>
        <authorList>
            <consortium name="The Broad Institute Genomics Platform"/>
            <consortium name="The Broad Institute Genome Sequencing Center for Infectious Disease"/>
            <person name="Wu L."/>
            <person name="Ma J."/>
        </authorList>
    </citation>
    <scope>NUCLEOTIDE SEQUENCE [LARGE SCALE GENOMIC DNA]</scope>
    <source>
        <strain evidence="3">JCM 4738</strain>
    </source>
</reference>
<name>A0ABQ3EUL7_9ACTN</name>
<comment type="caution">
    <text evidence="2">The sequence shown here is derived from an EMBL/GenBank/DDBJ whole genome shotgun (WGS) entry which is preliminary data.</text>
</comment>
<evidence type="ECO:0000313" key="2">
    <source>
        <dbReference type="EMBL" id="GHB52000.1"/>
    </source>
</evidence>
<evidence type="ECO:0000256" key="1">
    <source>
        <dbReference type="SAM" id="MobiDB-lite"/>
    </source>
</evidence>
<dbReference type="EMBL" id="BMVP01000003">
    <property type="protein sequence ID" value="GHB52000.1"/>
    <property type="molecule type" value="Genomic_DNA"/>
</dbReference>
<dbReference type="Proteomes" id="UP000642673">
    <property type="component" value="Unassembled WGS sequence"/>
</dbReference>
<feature type="region of interest" description="Disordered" evidence="1">
    <location>
        <begin position="55"/>
        <end position="91"/>
    </location>
</feature>
<sequence length="91" mass="9301">MAPVSTPIPGAATVATARVRAVRIGRSFIGVCLLRLAFHGELTLQVVLRRERQGEMVPDTGADPPDGIGGACGGGTRAGRGVEGGDTFTRA</sequence>
<gene>
    <name evidence="2" type="ORF">GCM10010347_22320</name>
</gene>
<protein>
    <submittedName>
        <fullName evidence="2">Uncharacterized protein</fullName>
    </submittedName>
</protein>
<evidence type="ECO:0000313" key="3">
    <source>
        <dbReference type="Proteomes" id="UP000642673"/>
    </source>
</evidence>
<feature type="compositionally biased region" description="Gly residues" evidence="1">
    <location>
        <begin position="67"/>
        <end position="84"/>
    </location>
</feature>
<proteinExistence type="predicted"/>
<accession>A0ABQ3EUL7</accession>
<keyword evidence="3" id="KW-1185">Reference proteome</keyword>
<organism evidence="2 3">
    <name type="scientific">Streptomyces cirratus</name>
    <dbReference type="NCBI Taxonomy" id="68187"/>
    <lineage>
        <taxon>Bacteria</taxon>
        <taxon>Bacillati</taxon>
        <taxon>Actinomycetota</taxon>
        <taxon>Actinomycetes</taxon>
        <taxon>Kitasatosporales</taxon>
        <taxon>Streptomycetaceae</taxon>
        <taxon>Streptomyces</taxon>
    </lineage>
</organism>